<protein>
    <submittedName>
        <fullName evidence="2">Uncharacterized protein</fullName>
    </submittedName>
</protein>
<evidence type="ECO:0000313" key="3">
    <source>
        <dbReference type="Proteomes" id="UP000289738"/>
    </source>
</evidence>
<name>A0A444Z4G2_ARAHY</name>
<dbReference type="EMBL" id="SDMP01000015">
    <property type="protein sequence ID" value="RYR09091.1"/>
    <property type="molecule type" value="Genomic_DNA"/>
</dbReference>
<evidence type="ECO:0000313" key="2">
    <source>
        <dbReference type="EMBL" id="RYR09091.1"/>
    </source>
</evidence>
<feature type="region of interest" description="Disordered" evidence="1">
    <location>
        <begin position="33"/>
        <end position="55"/>
    </location>
</feature>
<dbReference type="Proteomes" id="UP000289738">
    <property type="component" value="Chromosome B05"/>
</dbReference>
<feature type="compositionally biased region" description="Polar residues" evidence="1">
    <location>
        <begin position="260"/>
        <end position="278"/>
    </location>
</feature>
<feature type="compositionally biased region" description="Basic and acidic residues" evidence="1">
    <location>
        <begin position="301"/>
        <end position="317"/>
    </location>
</feature>
<dbReference type="AlphaFoldDB" id="A0A444Z4G2"/>
<proteinExistence type="predicted"/>
<organism evidence="2 3">
    <name type="scientific">Arachis hypogaea</name>
    <name type="common">Peanut</name>
    <dbReference type="NCBI Taxonomy" id="3818"/>
    <lineage>
        <taxon>Eukaryota</taxon>
        <taxon>Viridiplantae</taxon>
        <taxon>Streptophyta</taxon>
        <taxon>Embryophyta</taxon>
        <taxon>Tracheophyta</taxon>
        <taxon>Spermatophyta</taxon>
        <taxon>Magnoliopsida</taxon>
        <taxon>eudicotyledons</taxon>
        <taxon>Gunneridae</taxon>
        <taxon>Pentapetalae</taxon>
        <taxon>rosids</taxon>
        <taxon>fabids</taxon>
        <taxon>Fabales</taxon>
        <taxon>Fabaceae</taxon>
        <taxon>Papilionoideae</taxon>
        <taxon>50 kb inversion clade</taxon>
        <taxon>dalbergioids sensu lato</taxon>
        <taxon>Dalbergieae</taxon>
        <taxon>Pterocarpus clade</taxon>
        <taxon>Arachis</taxon>
    </lineage>
</organism>
<feature type="region of interest" description="Disordered" evidence="1">
    <location>
        <begin position="1"/>
        <end position="21"/>
    </location>
</feature>
<feature type="region of interest" description="Disordered" evidence="1">
    <location>
        <begin position="220"/>
        <end position="323"/>
    </location>
</feature>
<feature type="compositionally biased region" description="Pro residues" evidence="1">
    <location>
        <begin position="227"/>
        <end position="238"/>
    </location>
</feature>
<evidence type="ECO:0000256" key="1">
    <source>
        <dbReference type="SAM" id="MobiDB-lite"/>
    </source>
</evidence>
<keyword evidence="3" id="KW-1185">Reference proteome</keyword>
<feature type="compositionally biased region" description="Basic and acidic residues" evidence="1">
    <location>
        <begin position="33"/>
        <end position="42"/>
    </location>
</feature>
<reference evidence="2 3" key="1">
    <citation type="submission" date="2019-01" db="EMBL/GenBank/DDBJ databases">
        <title>Sequencing of cultivated peanut Arachis hypogaea provides insights into genome evolution and oil improvement.</title>
        <authorList>
            <person name="Chen X."/>
        </authorList>
    </citation>
    <scope>NUCLEOTIDE SEQUENCE [LARGE SCALE GENOMIC DNA]</scope>
    <source>
        <strain evidence="3">cv. Fuhuasheng</strain>
        <tissue evidence="2">Leaves</tissue>
    </source>
</reference>
<accession>A0A444Z4G2</accession>
<sequence length="323" mass="35300">MGTNNSSRDDDGEALRSGVANSCEQALNVEEKRIEKRADLPRARTAPKSVSAGGDNTVYRKRRARRWDGAGFLPSLGFAHRERKRKGGMGEGGSYFNNYNNNKLDLYLGLVEDRKECRAGGNRDSGWGGRVEQGWRRREDTSRRTGLCESPSWLQELATVSDFHRTCDRGGGWNGGCAGSSSWRLHACQVTVRFNRPVPGRFDGLIAVFEIGGLTASLSATPIAGERPPPTTSQPPPHSSQRSPSTAPTQDLLADRAAQHCSTQPAPSAQQVGTTLASRTHHHPQSLATRKSHPASQDHPLTQDHPADTEHRIKLDMEPEPPS</sequence>
<gene>
    <name evidence="2" type="ORF">Ahy_B05g077174</name>
</gene>
<comment type="caution">
    <text evidence="2">The sequence shown here is derived from an EMBL/GenBank/DDBJ whole genome shotgun (WGS) entry which is preliminary data.</text>
</comment>